<organism evidence="1 2">
    <name type="scientific">Rhizobium grahamii CCGE 502</name>
    <dbReference type="NCBI Taxonomy" id="990285"/>
    <lineage>
        <taxon>Bacteria</taxon>
        <taxon>Pseudomonadati</taxon>
        <taxon>Pseudomonadota</taxon>
        <taxon>Alphaproteobacteria</taxon>
        <taxon>Hyphomicrobiales</taxon>
        <taxon>Rhizobiaceae</taxon>
        <taxon>Rhizobium/Agrobacterium group</taxon>
        <taxon>Rhizobium</taxon>
    </lineage>
</organism>
<comment type="caution">
    <text evidence="1">The sequence shown here is derived from an EMBL/GenBank/DDBJ whole genome shotgun (WGS) entry which is preliminary data.</text>
</comment>
<sequence>MGCQHQGAEAKLRILSGRLQQTLTTTTLEAAREITSSGYSRGAGPASIARDLVGRSSKVTGKREGGVVGLNDPLTELVERTRINLLSGNPALMKNYLALKTRDKRLDGAVKRAIAAGKPLDADTLDKVLMRRPKLLFGVALTEFDALGE</sequence>
<dbReference type="eggNOG" id="COG2369">
    <property type="taxonomic scope" value="Bacteria"/>
</dbReference>
<proteinExistence type="predicted"/>
<evidence type="ECO:0000313" key="1">
    <source>
        <dbReference type="EMBL" id="EPE96991.1"/>
    </source>
</evidence>
<evidence type="ECO:0000313" key="2">
    <source>
        <dbReference type="Proteomes" id="UP000014411"/>
    </source>
</evidence>
<gene>
    <name evidence="1" type="ORF">RGCCGE502_17510</name>
</gene>
<dbReference type="AlphaFoldDB" id="S3HUX4"/>
<dbReference type="EMBL" id="AEYE02000019">
    <property type="protein sequence ID" value="EPE96991.1"/>
    <property type="molecule type" value="Genomic_DNA"/>
</dbReference>
<accession>S3HUX4</accession>
<keyword evidence="2" id="KW-1185">Reference proteome</keyword>
<name>S3HUX4_9HYPH</name>
<dbReference type="Proteomes" id="UP000014411">
    <property type="component" value="Unassembled WGS sequence"/>
</dbReference>
<dbReference type="RefSeq" id="WP_016555489.1">
    <property type="nucleotide sequence ID" value="NZ_AEYE02000019.1"/>
</dbReference>
<dbReference type="HOGENOM" id="CLU_1748184_0_0_5"/>
<protein>
    <submittedName>
        <fullName evidence="1">Uncharacterized protein</fullName>
    </submittedName>
</protein>
<reference evidence="1 2" key="1">
    <citation type="journal article" date="2012" name="J. Bacteriol.">
        <title>Genome sequence of Rhizobium grahamii CCGE502, a broad-host-range symbiont with low nodulation competitiveness in Phaseolus vulgaris.</title>
        <authorList>
            <person name="Althabegoiti M.J."/>
            <person name="Lozano L."/>
            <person name="Torres-Tejerizo G."/>
            <person name="Ormeno-Orrillo E."/>
            <person name="Rogel M.A."/>
            <person name="Gonzalez V."/>
            <person name="Martinez-Romero E."/>
        </authorList>
    </citation>
    <scope>NUCLEOTIDE SEQUENCE [LARGE SCALE GENOMIC DNA]</scope>
    <source>
        <strain evidence="1 2">CCGE 502</strain>
    </source>
</reference>